<gene>
    <name evidence="2" type="ORF">AKAW2_60980S</name>
</gene>
<dbReference type="EMBL" id="AP024430">
    <property type="protein sequence ID" value="BCS02716.1"/>
    <property type="molecule type" value="Genomic_DNA"/>
</dbReference>
<evidence type="ECO:0000313" key="2">
    <source>
        <dbReference type="EMBL" id="BCS02716.1"/>
    </source>
</evidence>
<keyword evidence="3" id="KW-1185">Reference proteome</keyword>
<evidence type="ECO:0000256" key="1">
    <source>
        <dbReference type="SAM" id="MobiDB-lite"/>
    </source>
</evidence>
<protein>
    <submittedName>
        <fullName evidence="2">Uncharacterized protein</fullName>
    </submittedName>
</protein>
<proteinExistence type="predicted"/>
<dbReference type="GeneID" id="64964037"/>
<evidence type="ECO:0000313" key="3">
    <source>
        <dbReference type="Proteomes" id="UP000661280"/>
    </source>
</evidence>
<dbReference type="RefSeq" id="XP_041546478.1">
    <property type="nucleotide sequence ID" value="XM_041693165.1"/>
</dbReference>
<dbReference type="AlphaFoldDB" id="A0A7R7X436"/>
<dbReference type="Proteomes" id="UP000661280">
    <property type="component" value="Chromosome 6"/>
</dbReference>
<reference evidence="2" key="1">
    <citation type="submission" date="2021-01" db="EMBL/GenBank/DDBJ databases">
        <authorList>
            <consortium name="Aspergillus luchuensis mut. kawachii IFO 4304 genome sequencing consortium"/>
            <person name="Kazuki M."/>
            <person name="Futagami T."/>
        </authorList>
    </citation>
    <scope>NUCLEOTIDE SEQUENCE</scope>
    <source>
        <strain evidence="2">IFO 4308</strain>
    </source>
</reference>
<sequence>MAPPCTMQIFCSAPDETQMALRAGFTDDLGINILTFQGQHIPDWFPVFRGSQRAFRLTNGGVLLVRDYVRLHFWRDGASRSEEEEFYIPLNGNPNIQDIPNTHVILGLDCFLKLEDFTDSHSSLAPIQLGRQTKEQKENQQRALKAKREQAQENANKRFELQKQRRQQRAGATGRT</sequence>
<dbReference type="KEGG" id="aluc:AKAW2_60980S"/>
<dbReference type="OrthoDB" id="4482542at2759"/>
<organism evidence="2 3">
    <name type="scientific">Aspergillus kawachii</name>
    <name type="common">White koji mold</name>
    <name type="synonym">Aspergillus awamori var. kawachi</name>
    <dbReference type="NCBI Taxonomy" id="1069201"/>
    <lineage>
        <taxon>Eukaryota</taxon>
        <taxon>Fungi</taxon>
        <taxon>Dikarya</taxon>
        <taxon>Ascomycota</taxon>
        <taxon>Pezizomycotina</taxon>
        <taxon>Eurotiomycetes</taxon>
        <taxon>Eurotiomycetidae</taxon>
        <taxon>Eurotiales</taxon>
        <taxon>Aspergillaceae</taxon>
        <taxon>Aspergillus</taxon>
        <taxon>Aspergillus subgen. Circumdati</taxon>
    </lineage>
</organism>
<accession>A0A7R7X436</accession>
<name>A0A7R7X436_ASPKA</name>
<feature type="region of interest" description="Disordered" evidence="1">
    <location>
        <begin position="129"/>
        <end position="176"/>
    </location>
</feature>
<reference evidence="2" key="2">
    <citation type="submission" date="2021-02" db="EMBL/GenBank/DDBJ databases">
        <title>Aspergillus luchuensis mut. kawachii IFO 4304 genome sequence.</title>
        <authorList>
            <person name="Mori K."/>
            <person name="Kadooka C."/>
            <person name="Goto M."/>
            <person name="Futagami T."/>
        </authorList>
    </citation>
    <scope>NUCLEOTIDE SEQUENCE</scope>
    <source>
        <strain evidence="2">IFO 4308</strain>
    </source>
</reference>
<feature type="compositionally biased region" description="Basic and acidic residues" evidence="1">
    <location>
        <begin position="132"/>
        <end position="163"/>
    </location>
</feature>